<name>A0A6J8C172_MYTCO</name>
<keyword evidence="3" id="KW-1185">Reference proteome</keyword>
<dbReference type="SUPFAM" id="SSF47986">
    <property type="entry name" value="DEATH domain"/>
    <property type="match status" value="1"/>
</dbReference>
<protein>
    <recommendedName>
        <fullName evidence="1">Death domain-containing protein</fullName>
    </recommendedName>
</protein>
<evidence type="ECO:0000313" key="3">
    <source>
        <dbReference type="Proteomes" id="UP000507470"/>
    </source>
</evidence>
<evidence type="ECO:0000259" key="1">
    <source>
        <dbReference type="PROSITE" id="PS50017"/>
    </source>
</evidence>
<dbReference type="GO" id="GO:0007165">
    <property type="term" value="P:signal transduction"/>
    <property type="evidence" value="ECO:0007669"/>
    <property type="project" value="InterPro"/>
</dbReference>
<feature type="domain" description="Death" evidence="1">
    <location>
        <begin position="34"/>
        <end position="104"/>
    </location>
</feature>
<organism evidence="2 3">
    <name type="scientific">Mytilus coruscus</name>
    <name type="common">Sea mussel</name>
    <dbReference type="NCBI Taxonomy" id="42192"/>
    <lineage>
        <taxon>Eukaryota</taxon>
        <taxon>Metazoa</taxon>
        <taxon>Spiralia</taxon>
        <taxon>Lophotrochozoa</taxon>
        <taxon>Mollusca</taxon>
        <taxon>Bivalvia</taxon>
        <taxon>Autobranchia</taxon>
        <taxon>Pteriomorphia</taxon>
        <taxon>Mytilida</taxon>
        <taxon>Mytiloidea</taxon>
        <taxon>Mytilidae</taxon>
        <taxon>Mytilinae</taxon>
        <taxon>Mytilus</taxon>
    </lineage>
</organism>
<dbReference type="InterPro" id="IPR011029">
    <property type="entry name" value="DEATH-like_dom_sf"/>
</dbReference>
<evidence type="ECO:0000313" key="2">
    <source>
        <dbReference type="EMBL" id="CAC5388337.1"/>
    </source>
</evidence>
<dbReference type="Gene3D" id="1.10.533.10">
    <property type="entry name" value="Death Domain, Fas"/>
    <property type="match status" value="1"/>
</dbReference>
<proteinExistence type="predicted"/>
<dbReference type="OrthoDB" id="6021171at2759"/>
<dbReference type="Pfam" id="PF00531">
    <property type="entry name" value="Death"/>
    <property type="match status" value="1"/>
</dbReference>
<dbReference type="SMART" id="SM00005">
    <property type="entry name" value="DEATH"/>
    <property type="match status" value="1"/>
</dbReference>
<dbReference type="AlphaFoldDB" id="A0A6J8C172"/>
<dbReference type="InterPro" id="IPR000488">
    <property type="entry name" value="Death_dom"/>
</dbReference>
<accession>A0A6J8C172</accession>
<dbReference type="Proteomes" id="UP000507470">
    <property type="component" value="Unassembled WGS sequence"/>
</dbReference>
<dbReference type="EMBL" id="CACVKT020004159">
    <property type="protein sequence ID" value="CAC5388337.1"/>
    <property type="molecule type" value="Genomic_DNA"/>
</dbReference>
<dbReference type="PROSITE" id="PS50017">
    <property type="entry name" value="DEATH_DOMAIN"/>
    <property type="match status" value="1"/>
</dbReference>
<sequence length="152" mass="17408">MDRMEDLNEIPFSIVGQTAMNSLANKLDPEMSVIGNNWRVLAEKLGFSTEHILNLDCRQSLHGRNTLKLFEDYIKRNGNSVGAVRTALVDMEREDAVEALEEHIPDIREKYRVTINEMQRHRMPIQNSCYEQSTRHESLGYLGISPTTTSTL</sequence>
<gene>
    <name evidence="2" type="ORF">MCOR_23610</name>
</gene>
<reference evidence="2 3" key="1">
    <citation type="submission" date="2020-06" db="EMBL/GenBank/DDBJ databases">
        <authorList>
            <person name="Li R."/>
            <person name="Bekaert M."/>
        </authorList>
    </citation>
    <scope>NUCLEOTIDE SEQUENCE [LARGE SCALE GENOMIC DNA]</scope>
    <source>
        <strain evidence="3">wild</strain>
    </source>
</reference>